<protein>
    <submittedName>
        <fullName evidence="1">Uncharacterized protein</fullName>
    </submittedName>
</protein>
<dbReference type="AlphaFoldDB" id="A0A919D4F9"/>
<evidence type="ECO:0000313" key="1">
    <source>
        <dbReference type="EMBL" id="GHE09608.1"/>
    </source>
</evidence>
<gene>
    <name evidence="1" type="ORF">GCM10010339_62510</name>
</gene>
<comment type="caution">
    <text evidence="1">The sequence shown here is derived from an EMBL/GenBank/DDBJ whole genome shotgun (WGS) entry which is preliminary data.</text>
</comment>
<accession>A0A919D4F9</accession>
<dbReference type="Proteomes" id="UP000655443">
    <property type="component" value="Unassembled WGS sequence"/>
</dbReference>
<reference evidence="1" key="2">
    <citation type="submission" date="2020-09" db="EMBL/GenBank/DDBJ databases">
        <authorList>
            <person name="Sun Q."/>
            <person name="Ohkuma M."/>
        </authorList>
    </citation>
    <scope>NUCLEOTIDE SEQUENCE</scope>
    <source>
        <strain evidence="1">JCM 4714</strain>
    </source>
</reference>
<keyword evidence="2" id="KW-1185">Reference proteome</keyword>
<dbReference type="EMBL" id="BMVG01000020">
    <property type="protein sequence ID" value="GHE09608.1"/>
    <property type="molecule type" value="Genomic_DNA"/>
</dbReference>
<name>A0A919D4F9_9ACTN</name>
<proteinExistence type="predicted"/>
<sequence>MSVLAMGVVVGCASPPRVCNGPNEPAPDVLLDVAPWVASHQQATVRACVDGRCQTIPGTSPRVRSLFLPTSAGPDAGRTVTVTVTADESDRRVLRVSRRVRPVRHTEDGACGRASWWQTPMTLTAAGELQVRSR</sequence>
<organism evidence="1 2">
    <name type="scientific">Streptomyces alanosinicus</name>
    <dbReference type="NCBI Taxonomy" id="68171"/>
    <lineage>
        <taxon>Bacteria</taxon>
        <taxon>Bacillati</taxon>
        <taxon>Actinomycetota</taxon>
        <taxon>Actinomycetes</taxon>
        <taxon>Kitasatosporales</taxon>
        <taxon>Streptomycetaceae</taxon>
        <taxon>Streptomyces</taxon>
    </lineage>
</organism>
<evidence type="ECO:0000313" key="2">
    <source>
        <dbReference type="Proteomes" id="UP000655443"/>
    </source>
</evidence>
<reference evidence="1" key="1">
    <citation type="journal article" date="2014" name="Int. J. Syst. Evol. Microbiol.">
        <title>Complete genome sequence of Corynebacterium casei LMG S-19264T (=DSM 44701T), isolated from a smear-ripened cheese.</title>
        <authorList>
            <consortium name="US DOE Joint Genome Institute (JGI-PGF)"/>
            <person name="Walter F."/>
            <person name="Albersmeier A."/>
            <person name="Kalinowski J."/>
            <person name="Ruckert C."/>
        </authorList>
    </citation>
    <scope>NUCLEOTIDE SEQUENCE</scope>
    <source>
        <strain evidence="1">JCM 4714</strain>
    </source>
</reference>